<sequence>MIGQKRPFAGIAGTSIMKFMDLDLGRTGLSEGEATELGYDVETVVTETTDKAGYYPTAQPLWVKLVADKGSKKLLGGQIIGKGGAAKRTDVLATALYSELTLNDLEDLDLSYAPPYNGVWDPIQQAARRF</sequence>
<protein>
    <submittedName>
        <fullName evidence="2">Pyridine nucleotide-disulfide oxidoreductase</fullName>
    </submittedName>
</protein>
<keyword evidence="3" id="KW-1185">Reference proteome</keyword>
<organism evidence="2 3">
    <name type="scientific">Scopulibacillus darangshiensis</name>
    <dbReference type="NCBI Taxonomy" id="442528"/>
    <lineage>
        <taxon>Bacteria</taxon>
        <taxon>Bacillati</taxon>
        <taxon>Bacillota</taxon>
        <taxon>Bacilli</taxon>
        <taxon>Bacillales</taxon>
        <taxon>Sporolactobacillaceae</taxon>
        <taxon>Scopulibacillus</taxon>
    </lineage>
</organism>
<dbReference type="InterPro" id="IPR016156">
    <property type="entry name" value="FAD/NAD-linked_Rdtase_dimer_sf"/>
</dbReference>
<reference evidence="2 3" key="1">
    <citation type="submission" date="2019-03" db="EMBL/GenBank/DDBJ databases">
        <title>Genomic Encyclopedia of Type Strains, Phase IV (KMG-IV): sequencing the most valuable type-strain genomes for metagenomic binning, comparative biology and taxonomic classification.</title>
        <authorList>
            <person name="Goeker M."/>
        </authorList>
    </citation>
    <scope>NUCLEOTIDE SEQUENCE [LARGE SCALE GENOMIC DNA]</scope>
    <source>
        <strain evidence="2 3">DSM 19377</strain>
    </source>
</reference>
<evidence type="ECO:0000313" key="3">
    <source>
        <dbReference type="Proteomes" id="UP000295416"/>
    </source>
</evidence>
<name>A0A4R2NG26_9BACL</name>
<proteinExistence type="predicted"/>
<gene>
    <name evidence="2" type="ORF">EV207_1542</name>
</gene>
<evidence type="ECO:0000259" key="1">
    <source>
        <dbReference type="Pfam" id="PF02852"/>
    </source>
</evidence>
<dbReference type="InterPro" id="IPR004099">
    <property type="entry name" value="Pyr_nucl-diS_OxRdtase_dimer"/>
</dbReference>
<dbReference type="EMBL" id="SLXK01000054">
    <property type="protein sequence ID" value="TCP20240.1"/>
    <property type="molecule type" value="Genomic_DNA"/>
</dbReference>
<feature type="domain" description="Pyridine nucleotide-disulphide oxidoreductase dimerisation" evidence="1">
    <location>
        <begin position="16"/>
        <end position="117"/>
    </location>
</feature>
<comment type="caution">
    <text evidence="2">The sequence shown here is derived from an EMBL/GenBank/DDBJ whole genome shotgun (WGS) entry which is preliminary data.</text>
</comment>
<evidence type="ECO:0000313" key="2">
    <source>
        <dbReference type="EMBL" id="TCP20240.1"/>
    </source>
</evidence>
<dbReference type="Proteomes" id="UP000295416">
    <property type="component" value="Unassembled WGS sequence"/>
</dbReference>
<dbReference type="InterPro" id="IPR036188">
    <property type="entry name" value="FAD/NAD-bd_sf"/>
</dbReference>
<dbReference type="Pfam" id="PF02852">
    <property type="entry name" value="Pyr_redox_dim"/>
    <property type="match status" value="1"/>
</dbReference>
<dbReference type="AlphaFoldDB" id="A0A4R2NG26"/>
<dbReference type="SUPFAM" id="SSF55424">
    <property type="entry name" value="FAD/NAD-linked reductases, dimerisation (C-terminal) domain"/>
    <property type="match status" value="1"/>
</dbReference>
<dbReference type="Gene3D" id="3.50.50.60">
    <property type="entry name" value="FAD/NAD(P)-binding domain"/>
    <property type="match status" value="1"/>
</dbReference>
<accession>A0A4R2NG26</accession>